<evidence type="ECO:0000256" key="1">
    <source>
        <dbReference type="SAM" id="Phobius"/>
    </source>
</evidence>
<feature type="transmembrane region" description="Helical" evidence="1">
    <location>
        <begin position="376"/>
        <end position="400"/>
    </location>
</feature>
<dbReference type="EMBL" id="JBHRTE010000058">
    <property type="protein sequence ID" value="MFC3169182.1"/>
    <property type="molecule type" value="Genomic_DNA"/>
</dbReference>
<proteinExistence type="predicted"/>
<keyword evidence="1" id="KW-0812">Transmembrane</keyword>
<feature type="transmembrane region" description="Helical" evidence="1">
    <location>
        <begin position="278"/>
        <end position="296"/>
    </location>
</feature>
<dbReference type="RefSeq" id="WP_207471049.1">
    <property type="nucleotide sequence ID" value="NZ_JAFNAW010000059.1"/>
</dbReference>
<feature type="transmembrane region" description="Helical" evidence="1">
    <location>
        <begin position="127"/>
        <end position="144"/>
    </location>
</feature>
<evidence type="ECO:0000313" key="2">
    <source>
        <dbReference type="EMBL" id="MFC3169182.1"/>
    </source>
</evidence>
<accession>A0ABV7IF14</accession>
<name>A0ABV7IF14_9RHOB</name>
<feature type="transmembrane region" description="Helical" evidence="1">
    <location>
        <begin position="156"/>
        <end position="174"/>
    </location>
</feature>
<sequence>MAVLSWPFVVFWLLANRTPATAVTWAIIGAYLLLPSNFSLELPAVPSLDKASIPALCTVLAAAMLIKEPRLRQLAPGMILSGALPRSRAVRILLAMMVVGTVGTVLTNGNALYYGHRVLPGMRPYDLASTLGGLLFALLPFFLGRKYLAHPEAQRSLLVGLAMAGLLYTLPALYEVRMSPQISRMIYGYFPHDWAQHIRAGGFRPVVFLHHGLWLAIFFCCAFMAALSMWRSGTGVMRTRWLGAAVWLFMTLVLSKGVGALGIGLLLGAVILFVPLRLQVLLAAGFAACVLVYPMLRGAGLVPTDMVVRLSERVDTERAGSLLYRLDNEDILLEKANQRPMFGWGTWGRNRIFDAQGQDISVTDGYWVMSIGMGGWIGYLAEFGLLTIPLIFMALRWRILELTPATAGLALAMTANLIDLIPNATLTPVTWLLAGALAGRLELGRVAEKKDMPAIVLPGRISYTRQTQRHPAGLTVR</sequence>
<keyword evidence="3" id="KW-1185">Reference proteome</keyword>
<feature type="transmembrane region" description="Helical" evidence="1">
    <location>
        <begin position="242"/>
        <end position="272"/>
    </location>
</feature>
<keyword evidence="1" id="KW-0472">Membrane</keyword>
<protein>
    <recommendedName>
        <fullName evidence="4">O-Antigen ligase</fullName>
    </recommendedName>
</protein>
<organism evidence="2 3">
    <name type="scientific">Paracoccus fontiphilus</name>
    <dbReference type="NCBI Taxonomy" id="1815556"/>
    <lineage>
        <taxon>Bacteria</taxon>
        <taxon>Pseudomonadati</taxon>
        <taxon>Pseudomonadota</taxon>
        <taxon>Alphaproteobacteria</taxon>
        <taxon>Rhodobacterales</taxon>
        <taxon>Paracoccaceae</taxon>
        <taxon>Paracoccus</taxon>
    </lineage>
</organism>
<evidence type="ECO:0008006" key="4">
    <source>
        <dbReference type="Google" id="ProtNLM"/>
    </source>
</evidence>
<dbReference type="Proteomes" id="UP001595557">
    <property type="component" value="Unassembled WGS sequence"/>
</dbReference>
<comment type="caution">
    <text evidence="2">The sequence shown here is derived from an EMBL/GenBank/DDBJ whole genome shotgun (WGS) entry which is preliminary data.</text>
</comment>
<evidence type="ECO:0000313" key="3">
    <source>
        <dbReference type="Proteomes" id="UP001595557"/>
    </source>
</evidence>
<feature type="transmembrane region" description="Helical" evidence="1">
    <location>
        <begin position="212"/>
        <end position="230"/>
    </location>
</feature>
<gene>
    <name evidence="2" type="ORF">ACFOD7_14110</name>
</gene>
<feature type="transmembrane region" description="Helical" evidence="1">
    <location>
        <begin position="88"/>
        <end position="107"/>
    </location>
</feature>
<keyword evidence="1" id="KW-1133">Transmembrane helix</keyword>
<reference evidence="3" key="1">
    <citation type="journal article" date="2019" name="Int. J. Syst. Evol. Microbiol.">
        <title>The Global Catalogue of Microorganisms (GCM) 10K type strain sequencing project: providing services to taxonomists for standard genome sequencing and annotation.</title>
        <authorList>
            <consortium name="The Broad Institute Genomics Platform"/>
            <consortium name="The Broad Institute Genome Sequencing Center for Infectious Disease"/>
            <person name="Wu L."/>
            <person name="Ma J."/>
        </authorList>
    </citation>
    <scope>NUCLEOTIDE SEQUENCE [LARGE SCALE GENOMIC DNA]</scope>
    <source>
        <strain evidence="3">KCTC 52239</strain>
    </source>
</reference>